<evidence type="ECO:0000256" key="3">
    <source>
        <dbReference type="ARBA" id="ARBA00022475"/>
    </source>
</evidence>
<dbReference type="InterPro" id="IPR003413">
    <property type="entry name" value="T2SS_GspI_C"/>
</dbReference>
<name>A0ABV7V4N4_9SPHN</name>
<comment type="caution">
    <text evidence="11">The sequence shown here is derived from an EMBL/GenBank/DDBJ whole genome shotgun (WGS) entry which is preliminary data.</text>
</comment>
<dbReference type="EMBL" id="JBHRYE010000021">
    <property type="protein sequence ID" value="MFC3672371.1"/>
    <property type="molecule type" value="Genomic_DNA"/>
</dbReference>
<evidence type="ECO:0000256" key="4">
    <source>
        <dbReference type="ARBA" id="ARBA00022481"/>
    </source>
</evidence>
<comment type="subcellular location">
    <subcellularLocation>
        <location evidence="1 9">Cell inner membrane</location>
        <topology evidence="1 9">Single-pass membrane protein</topology>
    </subcellularLocation>
</comment>
<comment type="similarity">
    <text evidence="2 9">Belongs to the GSP I family.</text>
</comment>
<keyword evidence="4 9" id="KW-0488">Methylation</keyword>
<evidence type="ECO:0000256" key="5">
    <source>
        <dbReference type="ARBA" id="ARBA00022519"/>
    </source>
</evidence>
<dbReference type="RefSeq" id="WP_191324143.1">
    <property type="nucleotide sequence ID" value="NZ_BMZP01000007.1"/>
</dbReference>
<dbReference type="SUPFAM" id="SSF54523">
    <property type="entry name" value="Pili subunits"/>
    <property type="match status" value="1"/>
</dbReference>
<keyword evidence="6" id="KW-0812">Transmembrane</keyword>
<keyword evidence="7" id="KW-1133">Transmembrane helix</keyword>
<evidence type="ECO:0000313" key="12">
    <source>
        <dbReference type="Proteomes" id="UP001595683"/>
    </source>
</evidence>
<evidence type="ECO:0000259" key="10">
    <source>
        <dbReference type="Pfam" id="PF02501"/>
    </source>
</evidence>
<comment type="function">
    <text evidence="9">Component of the type II secretion system required for the energy-dependent secretion of extracellular factors such as proteases and toxins from the periplasm.</text>
</comment>
<comment type="PTM">
    <text evidence="9">Cleaved by prepilin peptidase.</text>
</comment>
<comment type="subunit">
    <text evidence="9">Type II secretion is composed of four main components: the outer membrane complex, the inner membrane complex, the cytoplasmic secretion ATPase and the periplasm-spanning pseudopilus.</text>
</comment>
<dbReference type="InterPro" id="IPR012902">
    <property type="entry name" value="N_methyl_site"/>
</dbReference>
<gene>
    <name evidence="11" type="primary">gspI</name>
    <name evidence="11" type="ORF">ACFOOT_13165</name>
</gene>
<dbReference type="PANTHER" id="PTHR38779">
    <property type="entry name" value="TYPE II SECRETION SYSTEM PROTEIN I-RELATED"/>
    <property type="match status" value="1"/>
</dbReference>
<dbReference type="Pfam" id="PF02501">
    <property type="entry name" value="T2SSI"/>
    <property type="match status" value="1"/>
</dbReference>
<dbReference type="InterPro" id="IPR045584">
    <property type="entry name" value="Pilin-like"/>
</dbReference>
<evidence type="ECO:0000256" key="7">
    <source>
        <dbReference type="ARBA" id="ARBA00022989"/>
    </source>
</evidence>
<keyword evidence="8" id="KW-0472">Membrane</keyword>
<sequence length="127" mass="13479">MTHPASRSRRSVEAGFTLLEVLVALAIFALAALALLRLQATSLASSGALDRRLVRAVEADNRAVEWRTDPAPPVAGVAGGVVVNGGRRLAWQRVVRRDGPVWVAQITVRALDAPQEASVARVVRAAP</sequence>
<evidence type="ECO:0000313" key="11">
    <source>
        <dbReference type="EMBL" id="MFC3672371.1"/>
    </source>
</evidence>
<keyword evidence="12" id="KW-1185">Reference proteome</keyword>
<keyword evidence="3" id="KW-1003">Cell membrane</keyword>
<accession>A0ABV7V4N4</accession>
<evidence type="ECO:0000256" key="9">
    <source>
        <dbReference type="RuleBase" id="RU368030"/>
    </source>
</evidence>
<dbReference type="NCBIfam" id="TIGR01707">
    <property type="entry name" value="gspI"/>
    <property type="match status" value="1"/>
</dbReference>
<evidence type="ECO:0000256" key="8">
    <source>
        <dbReference type="ARBA" id="ARBA00023136"/>
    </source>
</evidence>
<organism evidence="11 12">
    <name type="scientific">Novosphingobium pokkalii</name>
    <dbReference type="NCBI Taxonomy" id="1770194"/>
    <lineage>
        <taxon>Bacteria</taxon>
        <taxon>Pseudomonadati</taxon>
        <taxon>Pseudomonadota</taxon>
        <taxon>Alphaproteobacteria</taxon>
        <taxon>Sphingomonadales</taxon>
        <taxon>Sphingomonadaceae</taxon>
        <taxon>Novosphingobium</taxon>
    </lineage>
</organism>
<feature type="domain" description="Type II secretion system protein GspI C-terminal" evidence="10">
    <location>
        <begin position="49"/>
        <end position="122"/>
    </location>
</feature>
<evidence type="ECO:0000256" key="2">
    <source>
        <dbReference type="ARBA" id="ARBA00008358"/>
    </source>
</evidence>
<dbReference type="Proteomes" id="UP001595683">
    <property type="component" value="Unassembled WGS sequence"/>
</dbReference>
<dbReference type="Pfam" id="PF07963">
    <property type="entry name" value="N_methyl"/>
    <property type="match status" value="1"/>
</dbReference>
<protein>
    <recommendedName>
        <fullName evidence="9">Type II secretion system protein I</fullName>
        <shortName evidence="9">T2SS minor pseudopilin I</shortName>
    </recommendedName>
</protein>
<keyword evidence="5 9" id="KW-0997">Cell inner membrane</keyword>
<dbReference type="PROSITE" id="PS00409">
    <property type="entry name" value="PROKAR_NTER_METHYL"/>
    <property type="match status" value="1"/>
</dbReference>
<evidence type="ECO:0000256" key="1">
    <source>
        <dbReference type="ARBA" id="ARBA00004377"/>
    </source>
</evidence>
<dbReference type="InterPro" id="IPR010052">
    <property type="entry name" value="T2SS_protein-GspI"/>
</dbReference>
<dbReference type="PANTHER" id="PTHR38779:SF2">
    <property type="entry name" value="TYPE II SECRETION SYSTEM PROTEIN I-RELATED"/>
    <property type="match status" value="1"/>
</dbReference>
<proteinExistence type="inferred from homology"/>
<evidence type="ECO:0000256" key="6">
    <source>
        <dbReference type="ARBA" id="ARBA00022692"/>
    </source>
</evidence>
<dbReference type="NCBIfam" id="TIGR02532">
    <property type="entry name" value="IV_pilin_GFxxxE"/>
    <property type="match status" value="1"/>
</dbReference>
<reference evidence="12" key="1">
    <citation type="journal article" date="2019" name="Int. J. Syst. Evol. Microbiol.">
        <title>The Global Catalogue of Microorganisms (GCM) 10K type strain sequencing project: providing services to taxonomists for standard genome sequencing and annotation.</title>
        <authorList>
            <consortium name="The Broad Institute Genomics Platform"/>
            <consortium name="The Broad Institute Genome Sequencing Center for Infectious Disease"/>
            <person name="Wu L."/>
            <person name="Ma J."/>
        </authorList>
    </citation>
    <scope>NUCLEOTIDE SEQUENCE [LARGE SCALE GENOMIC DNA]</scope>
    <source>
        <strain evidence="12">KCTC 42224</strain>
    </source>
</reference>